<accession>A0AAD5XE64</accession>
<proteinExistence type="predicted"/>
<feature type="transmembrane region" description="Helical" evidence="6">
    <location>
        <begin position="81"/>
        <end position="98"/>
    </location>
</feature>
<keyword evidence="2 6" id="KW-0812">Transmembrane</keyword>
<sequence length="498" mass="55628">MREVENDLICGAPTQAPISWLVACGLVQCNEKKGETGQMRQEINQKRKIMKEKADSGLHRPYRQMQTHVIHIFPGRRVGKLLVVTAAVVMLMSAFYIASQLAKLNHQDPLLLSHPNEAAGLQELSHQPQEQKRLQNQPLQNHQPQQPAHRLGNPLRRAYTVVEFASSTAPLAAVLPVPAPWILFPESASTLPSLNAAAFADIIKRLSALDTGRFLQLPGAHFDSRNQPIPSPSFNVSDITEQALADVKYFHECVLDTKRDARFGPPWLCVKSPTVLAAEQAADATKEKNGYAKVKKNSNTPKWEHDFVQVHESLSGILHSFSSFAESHVDEGIVWWISHGEMLGWFWGAKLLPWDVDLDVQMSLSGLLALARYNQTIIDGRFLIDIAPNAVVRSPQKENVIDGRIVDIKTGYFMDITGLSRSSASGNVACKSPHYLKLEEVLPLHETVLEGVKVWRPHSAILLLKREYGAKSMIKTVYDTREHGIFSFNNGVWEKTSK</sequence>
<evidence type="ECO:0000313" key="9">
    <source>
        <dbReference type="Proteomes" id="UP001211907"/>
    </source>
</evidence>
<gene>
    <name evidence="8" type="ORF">HK100_002509</name>
</gene>
<evidence type="ECO:0000259" key="7">
    <source>
        <dbReference type="Pfam" id="PF04991"/>
    </source>
</evidence>
<reference evidence="8" key="1">
    <citation type="submission" date="2020-05" db="EMBL/GenBank/DDBJ databases">
        <title>Phylogenomic resolution of chytrid fungi.</title>
        <authorList>
            <person name="Stajich J.E."/>
            <person name="Amses K."/>
            <person name="Simmons R."/>
            <person name="Seto K."/>
            <person name="Myers J."/>
            <person name="Bonds A."/>
            <person name="Quandt C.A."/>
            <person name="Barry K."/>
            <person name="Liu P."/>
            <person name="Grigoriev I."/>
            <person name="Longcore J.E."/>
            <person name="James T.Y."/>
        </authorList>
    </citation>
    <scope>NUCLEOTIDE SEQUENCE</scope>
    <source>
        <strain evidence="8">JEL0513</strain>
    </source>
</reference>
<keyword evidence="9" id="KW-1185">Reference proteome</keyword>
<name>A0AAD5XE64_9FUNG</name>
<feature type="compositionally biased region" description="Low complexity" evidence="5">
    <location>
        <begin position="134"/>
        <end position="147"/>
    </location>
</feature>
<evidence type="ECO:0000313" key="8">
    <source>
        <dbReference type="EMBL" id="KAJ3111918.1"/>
    </source>
</evidence>
<organism evidence="8 9">
    <name type="scientific">Physocladia obscura</name>
    <dbReference type="NCBI Taxonomy" id="109957"/>
    <lineage>
        <taxon>Eukaryota</taxon>
        <taxon>Fungi</taxon>
        <taxon>Fungi incertae sedis</taxon>
        <taxon>Chytridiomycota</taxon>
        <taxon>Chytridiomycota incertae sedis</taxon>
        <taxon>Chytridiomycetes</taxon>
        <taxon>Chytridiales</taxon>
        <taxon>Chytriomycetaceae</taxon>
        <taxon>Physocladia</taxon>
    </lineage>
</organism>
<evidence type="ECO:0000256" key="4">
    <source>
        <dbReference type="ARBA" id="ARBA00023136"/>
    </source>
</evidence>
<dbReference type="InterPro" id="IPR009644">
    <property type="entry name" value="FKTN/MNN4/W02B3.4-1"/>
</dbReference>
<feature type="domain" description="LicD/FKTN/FKRP nucleotidyltransferase" evidence="7">
    <location>
        <begin position="331"/>
        <end position="425"/>
    </location>
</feature>
<comment type="subcellular location">
    <subcellularLocation>
        <location evidence="1">Membrane</location>
        <topology evidence="1">Single-pass membrane protein</topology>
    </subcellularLocation>
</comment>
<dbReference type="PROSITE" id="PS51257">
    <property type="entry name" value="PROKAR_LIPOPROTEIN"/>
    <property type="match status" value="1"/>
</dbReference>
<dbReference type="GO" id="GO:0009100">
    <property type="term" value="P:glycoprotein metabolic process"/>
    <property type="evidence" value="ECO:0007669"/>
    <property type="project" value="UniProtKB-ARBA"/>
</dbReference>
<dbReference type="AlphaFoldDB" id="A0AAD5XE64"/>
<dbReference type="PANTHER" id="PTHR15407">
    <property type="entry name" value="FUKUTIN-RELATED"/>
    <property type="match status" value="1"/>
</dbReference>
<evidence type="ECO:0000256" key="1">
    <source>
        <dbReference type="ARBA" id="ARBA00004167"/>
    </source>
</evidence>
<dbReference type="Pfam" id="PF04991">
    <property type="entry name" value="LicD"/>
    <property type="match status" value="1"/>
</dbReference>
<dbReference type="Proteomes" id="UP001211907">
    <property type="component" value="Unassembled WGS sequence"/>
</dbReference>
<keyword evidence="4 6" id="KW-0472">Membrane</keyword>
<keyword evidence="3 6" id="KW-1133">Transmembrane helix</keyword>
<evidence type="ECO:0000256" key="2">
    <source>
        <dbReference type="ARBA" id="ARBA00022692"/>
    </source>
</evidence>
<dbReference type="InterPro" id="IPR007074">
    <property type="entry name" value="LicD/FKTN/FKRP_NTP_transf"/>
</dbReference>
<evidence type="ECO:0000256" key="6">
    <source>
        <dbReference type="SAM" id="Phobius"/>
    </source>
</evidence>
<dbReference type="PANTHER" id="PTHR15407:SF28">
    <property type="entry name" value="RIBITOL-5-PHOSPHATE TRANSFERASE FKTN"/>
    <property type="match status" value="1"/>
</dbReference>
<evidence type="ECO:0000256" key="3">
    <source>
        <dbReference type="ARBA" id="ARBA00022989"/>
    </source>
</evidence>
<feature type="region of interest" description="Disordered" evidence="5">
    <location>
        <begin position="122"/>
        <end position="150"/>
    </location>
</feature>
<dbReference type="GO" id="GO:0016020">
    <property type="term" value="C:membrane"/>
    <property type="evidence" value="ECO:0007669"/>
    <property type="project" value="UniProtKB-SubCell"/>
</dbReference>
<comment type="caution">
    <text evidence="8">The sequence shown here is derived from an EMBL/GenBank/DDBJ whole genome shotgun (WGS) entry which is preliminary data.</text>
</comment>
<evidence type="ECO:0000256" key="5">
    <source>
        <dbReference type="SAM" id="MobiDB-lite"/>
    </source>
</evidence>
<protein>
    <recommendedName>
        <fullName evidence="7">LicD/FKTN/FKRP nucleotidyltransferase domain-containing protein</fullName>
    </recommendedName>
</protein>
<dbReference type="EMBL" id="JADGJH010001586">
    <property type="protein sequence ID" value="KAJ3111918.1"/>
    <property type="molecule type" value="Genomic_DNA"/>
</dbReference>